<reference evidence="14" key="1">
    <citation type="submission" date="2025-08" db="UniProtKB">
        <authorList>
            <consortium name="RefSeq"/>
        </authorList>
    </citation>
    <scope>IDENTIFICATION</scope>
    <source>
        <tissue evidence="14">Whole body pupa</tissue>
    </source>
</reference>
<gene>
    <name evidence="14" type="primary">LOC119638332</name>
</gene>
<dbReference type="RefSeq" id="XP_037890994.1">
    <property type="nucleotide sequence ID" value="XM_038035066.1"/>
</dbReference>
<dbReference type="GO" id="GO:0005856">
    <property type="term" value="C:cytoskeleton"/>
    <property type="evidence" value="ECO:0007669"/>
    <property type="project" value="UniProtKB-SubCell"/>
</dbReference>
<evidence type="ECO:0000256" key="11">
    <source>
        <dbReference type="ARBA" id="ARBA00023180"/>
    </source>
</evidence>
<dbReference type="KEGG" id="gfs:119638332"/>
<dbReference type="Proteomes" id="UP000092443">
    <property type="component" value="Unplaced"/>
</dbReference>
<keyword evidence="6" id="KW-0812">Transmembrane</keyword>
<evidence type="ECO:0000313" key="13">
    <source>
        <dbReference type="Proteomes" id="UP000092443"/>
    </source>
</evidence>
<accession>A0A9C5Z6Y9</accession>
<evidence type="ECO:0000256" key="1">
    <source>
        <dbReference type="ARBA" id="ARBA00004245"/>
    </source>
</evidence>
<dbReference type="GO" id="GO:0016012">
    <property type="term" value="C:sarcoglycan complex"/>
    <property type="evidence" value="ECO:0007669"/>
    <property type="project" value="InterPro"/>
</dbReference>
<keyword evidence="8" id="KW-1133">Transmembrane helix</keyword>
<evidence type="ECO:0000256" key="2">
    <source>
        <dbReference type="ARBA" id="ARBA00004274"/>
    </source>
</evidence>
<evidence type="ECO:0000256" key="4">
    <source>
        <dbReference type="ARBA" id="ARBA00022475"/>
    </source>
</evidence>
<evidence type="ECO:0000313" key="14">
    <source>
        <dbReference type="RefSeq" id="XP_037890994.1"/>
    </source>
</evidence>
<keyword evidence="7" id="KW-0735">Signal-anchor</keyword>
<name>A0A9C5Z6Y9_9MUSC</name>
<protein>
    <submittedName>
        <fullName evidence="14">Uncharacterized protein LOC119638332</fullName>
    </submittedName>
</protein>
<keyword evidence="5" id="KW-0963">Cytoplasm</keyword>
<evidence type="ECO:0000256" key="3">
    <source>
        <dbReference type="ARBA" id="ARBA00007574"/>
    </source>
</evidence>
<dbReference type="GO" id="GO:0042383">
    <property type="term" value="C:sarcolemma"/>
    <property type="evidence" value="ECO:0007669"/>
    <property type="project" value="UniProtKB-SubCell"/>
</dbReference>
<comment type="similarity">
    <text evidence="3">Belongs to the sarcoglycan beta/delta/gamma/zeta family.</text>
</comment>
<keyword evidence="13" id="KW-1185">Reference proteome</keyword>
<keyword evidence="10" id="KW-1015">Disulfide bond</keyword>
<proteinExistence type="inferred from homology"/>
<keyword evidence="9" id="KW-0472">Membrane</keyword>
<evidence type="ECO:0000256" key="9">
    <source>
        <dbReference type="ARBA" id="ARBA00023136"/>
    </source>
</evidence>
<dbReference type="AlphaFoldDB" id="A0A9C5Z6Y9"/>
<dbReference type="Pfam" id="PF04790">
    <property type="entry name" value="Sarcoglycan_1"/>
    <property type="match status" value="1"/>
</dbReference>
<evidence type="ECO:0000256" key="5">
    <source>
        <dbReference type="ARBA" id="ARBA00022490"/>
    </source>
</evidence>
<keyword evidence="4" id="KW-1003">Cell membrane</keyword>
<dbReference type="GeneID" id="119638332"/>
<keyword evidence="11" id="KW-0325">Glycoprotein</keyword>
<evidence type="ECO:0000256" key="10">
    <source>
        <dbReference type="ARBA" id="ARBA00023157"/>
    </source>
</evidence>
<evidence type="ECO:0000256" key="7">
    <source>
        <dbReference type="ARBA" id="ARBA00022968"/>
    </source>
</evidence>
<evidence type="ECO:0000256" key="12">
    <source>
        <dbReference type="ARBA" id="ARBA00023212"/>
    </source>
</evidence>
<comment type="subcellular location">
    <subcellularLocation>
        <location evidence="2">Cell membrane</location>
        <location evidence="2">Sarcolemma</location>
        <topology evidence="2">Single-pass type II membrane protein</topology>
    </subcellularLocation>
    <subcellularLocation>
        <location evidence="1">Cytoplasm</location>
        <location evidence="1">Cytoskeleton</location>
    </subcellularLocation>
</comment>
<dbReference type="InterPro" id="IPR006875">
    <property type="entry name" value="Sarcoglycan"/>
</dbReference>
<evidence type="ECO:0000256" key="6">
    <source>
        <dbReference type="ARBA" id="ARBA00022692"/>
    </source>
</evidence>
<keyword evidence="12" id="KW-0206">Cytoskeleton</keyword>
<evidence type="ECO:0000256" key="8">
    <source>
        <dbReference type="ARBA" id="ARBA00022989"/>
    </source>
</evidence>
<sequence>MAGDNATVYVRTLHQRNGQIHNQLTVDKSGVQFRDVNTFDIKDPETGAVIFTTHRPHYNMPKGANVLLSSEWIRMDAVAMFLQAEHNLLINYTEGALTLEENSGIY</sequence>
<organism evidence="13 14">
    <name type="scientific">Glossina fuscipes</name>
    <dbReference type="NCBI Taxonomy" id="7396"/>
    <lineage>
        <taxon>Eukaryota</taxon>
        <taxon>Metazoa</taxon>
        <taxon>Ecdysozoa</taxon>
        <taxon>Arthropoda</taxon>
        <taxon>Hexapoda</taxon>
        <taxon>Insecta</taxon>
        <taxon>Pterygota</taxon>
        <taxon>Neoptera</taxon>
        <taxon>Endopterygota</taxon>
        <taxon>Diptera</taxon>
        <taxon>Brachycera</taxon>
        <taxon>Muscomorpha</taxon>
        <taxon>Hippoboscoidea</taxon>
        <taxon>Glossinidae</taxon>
        <taxon>Glossina</taxon>
    </lineage>
</organism>